<dbReference type="AlphaFoldDB" id="R0MA47"/>
<dbReference type="VEuPathDB" id="MicrosporidiaDB:NBO_13g0011"/>
<accession>R0MA47</accession>
<dbReference type="SUPFAM" id="SSF69322">
    <property type="entry name" value="Tricorn protease domain 2"/>
    <property type="match status" value="1"/>
</dbReference>
<evidence type="ECO:0000313" key="1">
    <source>
        <dbReference type="EMBL" id="EOB14834.1"/>
    </source>
</evidence>
<dbReference type="OrthoDB" id="2189624at2759"/>
<evidence type="ECO:0000313" key="2">
    <source>
        <dbReference type="Proteomes" id="UP000016927"/>
    </source>
</evidence>
<dbReference type="HOGENOM" id="CLU_1069968_0_0_1"/>
<dbReference type="Proteomes" id="UP000016927">
    <property type="component" value="Unassembled WGS sequence"/>
</dbReference>
<name>R0MA47_NOSB1</name>
<sequence length="260" mass="30276">MNNFFKFMDISYFSCDLLDSSLVVSEKNGTLNFIGNSISSFTPDHLKKFVRFYPADDFVFTTSDSLGLRVWDREKEVEIYSYPQDSLGPHKYSLSKTIGAISPLGVKIYDIRTRYHVSSCSLPLSLGLAWDLDDLVCFSEDRILKFDLRREKIIEEVQDQNICEIMISKGDLFYIKEFNLKNYLVKKDLNYEIETVGKKGSVLEDGTVYVFGNNEVKFYNEKSNKLKEFKFVKNVDDIKFTKYNTYLFGDKKLYLGENEK</sequence>
<organism evidence="1 2">
    <name type="scientific">Nosema bombycis (strain CQ1 / CVCC 102059)</name>
    <name type="common">Microsporidian parasite</name>
    <name type="synonym">Pebrine of silkworm</name>
    <dbReference type="NCBI Taxonomy" id="578461"/>
    <lineage>
        <taxon>Eukaryota</taxon>
        <taxon>Fungi</taxon>
        <taxon>Fungi incertae sedis</taxon>
        <taxon>Microsporidia</taxon>
        <taxon>Nosematidae</taxon>
        <taxon>Nosema</taxon>
    </lineage>
</organism>
<proteinExistence type="predicted"/>
<keyword evidence="2" id="KW-1185">Reference proteome</keyword>
<dbReference type="OMA" id="NICEIMI"/>
<dbReference type="EMBL" id="KB908921">
    <property type="protein sequence ID" value="EOB14834.1"/>
    <property type="molecule type" value="Genomic_DNA"/>
</dbReference>
<gene>
    <name evidence="1" type="ORF">NBO_13g0011</name>
</gene>
<protein>
    <submittedName>
        <fullName evidence="1">WD repeat containing protein</fullName>
    </submittedName>
</protein>
<reference evidence="1 2" key="1">
    <citation type="journal article" date="2013" name="BMC Genomics">
        <title>Comparative genomics of parasitic silkworm microsporidia reveal an association between genome expansion and host adaptation.</title>
        <authorList>
            <person name="Pan G."/>
            <person name="Xu J."/>
            <person name="Li T."/>
            <person name="Xia Q."/>
            <person name="Liu S.L."/>
            <person name="Zhang G."/>
            <person name="Li S."/>
            <person name="Li C."/>
            <person name="Liu H."/>
            <person name="Yang L."/>
            <person name="Liu T."/>
            <person name="Zhang X."/>
            <person name="Wu Z."/>
            <person name="Fan W."/>
            <person name="Dang X."/>
            <person name="Xiang H."/>
            <person name="Tao M."/>
            <person name="Li Y."/>
            <person name="Hu J."/>
            <person name="Li Z."/>
            <person name="Lin L."/>
            <person name="Luo J."/>
            <person name="Geng L."/>
            <person name="Wang L."/>
            <person name="Long M."/>
            <person name="Wan Y."/>
            <person name="He N."/>
            <person name="Zhang Z."/>
            <person name="Lu C."/>
            <person name="Keeling P.J."/>
            <person name="Wang J."/>
            <person name="Xiang Z."/>
            <person name="Zhou Z."/>
        </authorList>
    </citation>
    <scope>NUCLEOTIDE SEQUENCE [LARGE SCALE GENOMIC DNA]</scope>
    <source>
        <strain evidence="2">CQ1 / CVCC 102059</strain>
    </source>
</reference>